<dbReference type="EMBL" id="JAEANY010000003">
    <property type="protein sequence ID" value="MBH5323112.1"/>
    <property type="molecule type" value="Genomic_DNA"/>
</dbReference>
<dbReference type="RefSeq" id="WP_197921817.1">
    <property type="nucleotide sequence ID" value="NZ_JAEANY010000003.1"/>
</dbReference>
<evidence type="ECO:0000313" key="2">
    <source>
        <dbReference type="Proteomes" id="UP000602442"/>
    </source>
</evidence>
<sequence>MAEWFVTEGIGEHRAVLKEGHRILAAQIDWPGTLSPGQVEDAVLLERRSRSPRGRARFDSGEEALLDRLPRDASEGARIRLRVTRSAMREFGRAKLAQARPTQQEVRPAPTLAEQLGATVLGTLYRDDWAEVWSAAWEGKWEFPNGELVFHATPAMTLIDIDGDRPPRELALAAVKPLATALGWLGLAGSIGIDFPTLANRADRKAVDEALQSALSDWPHEHTAMNGFGFVQIVARLERPSLLHRLHFDRAGAAARYAVNHAAALRDPGVTQITAHPSVLKAMQKDWLTQLQRRTARPIELREDAALANFGWHAQIISQ</sequence>
<accession>A0ABS0N5R8</accession>
<comment type="caution">
    <text evidence="1">The sequence shown here is derived from an EMBL/GenBank/DDBJ whole genome shotgun (WGS) entry which is preliminary data.</text>
</comment>
<reference evidence="1 2" key="1">
    <citation type="submission" date="2020-11" db="EMBL/GenBank/DDBJ databases">
        <title>Erythrobacter sediminis sp. nov., a marine bacterium from a tidal flat of Garorim Bay.</title>
        <authorList>
            <person name="Kim D."/>
            <person name="Yoo Y."/>
            <person name="Kim J.-J."/>
        </authorList>
    </citation>
    <scope>NUCLEOTIDE SEQUENCE [LARGE SCALE GENOMIC DNA]</scope>
    <source>
        <strain evidence="1 2">JGD-13</strain>
    </source>
</reference>
<proteinExistence type="predicted"/>
<gene>
    <name evidence="1" type="ORF">I5L03_11000</name>
</gene>
<organism evidence="1 2">
    <name type="scientific">Aurantiacibacter sediminis</name>
    <dbReference type="NCBI Taxonomy" id="2793064"/>
    <lineage>
        <taxon>Bacteria</taxon>
        <taxon>Pseudomonadati</taxon>
        <taxon>Pseudomonadota</taxon>
        <taxon>Alphaproteobacteria</taxon>
        <taxon>Sphingomonadales</taxon>
        <taxon>Erythrobacteraceae</taxon>
        <taxon>Aurantiacibacter</taxon>
    </lineage>
</organism>
<dbReference type="Proteomes" id="UP000602442">
    <property type="component" value="Unassembled WGS sequence"/>
</dbReference>
<keyword evidence="2" id="KW-1185">Reference proteome</keyword>
<name>A0ABS0N5R8_9SPHN</name>
<evidence type="ECO:0000313" key="1">
    <source>
        <dbReference type="EMBL" id="MBH5323112.1"/>
    </source>
</evidence>
<protein>
    <submittedName>
        <fullName evidence="1">Ribonuclease</fullName>
    </submittedName>
</protein>